<evidence type="ECO:0000259" key="9">
    <source>
        <dbReference type="PROSITE" id="PS50928"/>
    </source>
</evidence>
<dbReference type="RefSeq" id="WP_137394774.1">
    <property type="nucleotide sequence ID" value="NZ_CP124734.1"/>
</dbReference>
<feature type="transmembrane region" description="Helical" evidence="8">
    <location>
        <begin position="166"/>
        <end position="188"/>
    </location>
</feature>
<dbReference type="PROSITE" id="PS50928">
    <property type="entry name" value="ABC_TM1"/>
    <property type="match status" value="1"/>
</dbReference>
<evidence type="ECO:0000256" key="5">
    <source>
        <dbReference type="ARBA" id="ARBA00022692"/>
    </source>
</evidence>
<evidence type="ECO:0000256" key="3">
    <source>
        <dbReference type="ARBA" id="ARBA00022448"/>
    </source>
</evidence>
<dbReference type="PANTHER" id="PTHR42929">
    <property type="entry name" value="INNER MEMBRANE ABC TRANSPORTER PERMEASE PROTEIN YDCU-RELATED-RELATED"/>
    <property type="match status" value="1"/>
</dbReference>
<dbReference type="AlphaFoldDB" id="A0AAF0H970"/>
<evidence type="ECO:0000313" key="11">
    <source>
        <dbReference type="Proteomes" id="UP000298664"/>
    </source>
</evidence>
<keyword evidence="4" id="KW-1003">Cell membrane</keyword>
<feature type="transmembrane region" description="Helical" evidence="8">
    <location>
        <begin position="209"/>
        <end position="238"/>
    </location>
</feature>
<evidence type="ECO:0000256" key="6">
    <source>
        <dbReference type="ARBA" id="ARBA00022989"/>
    </source>
</evidence>
<protein>
    <submittedName>
        <fullName evidence="10">ABC transporter permease</fullName>
    </submittedName>
</protein>
<dbReference type="PANTHER" id="PTHR42929:SF5">
    <property type="entry name" value="ABC TRANSPORTER PERMEASE PROTEIN"/>
    <property type="match status" value="1"/>
</dbReference>
<name>A0AAF0H970_9HYPH</name>
<dbReference type="Pfam" id="PF00528">
    <property type="entry name" value="BPD_transp_1"/>
    <property type="match status" value="1"/>
</dbReference>
<dbReference type="Proteomes" id="UP000298664">
    <property type="component" value="Chromosome Linear"/>
</dbReference>
<keyword evidence="7 8" id="KW-0472">Membrane</keyword>
<accession>A0AAF0H970</accession>
<comment type="similarity">
    <text evidence="2">Belongs to the binding-protein-dependent transport system permease family. CysTW subfamily.</text>
</comment>
<evidence type="ECO:0000256" key="4">
    <source>
        <dbReference type="ARBA" id="ARBA00022475"/>
    </source>
</evidence>
<evidence type="ECO:0000256" key="2">
    <source>
        <dbReference type="ARBA" id="ARBA00007069"/>
    </source>
</evidence>
<dbReference type="InterPro" id="IPR035906">
    <property type="entry name" value="MetI-like_sf"/>
</dbReference>
<comment type="subcellular location">
    <subcellularLocation>
        <location evidence="1 8">Cell membrane</location>
        <topology evidence="1 8">Multi-pass membrane protein</topology>
    </subcellularLocation>
</comment>
<feature type="transmembrane region" description="Helical" evidence="8">
    <location>
        <begin position="21"/>
        <end position="45"/>
    </location>
</feature>
<keyword evidence="6 8" id="KW-1133">Transmembrane helix</keyword>
<proteinExistence type="inferred from homology"/>
<keyword evidence="5 8" id="KW-0812">Transmembrane</keyword>
<feature type="transmembrane region" description="Helical" evidence="8">
    <location>
        <begin position="118"/>
        <end position="138"/>
    </location>
</feature>
<sequence>MGAATAPVQTGRQTSGAPRSVLLLLLLPGLAALVVTFVLPLIWLFRASFASSTIGAFSGGDWTLTSYSTVIFDPFYWRVAWNTLVLGFNVAIFSVILSYPIALFLVRTQSRWRGVLTALAVAPLLTSSVVRTYGWMVILGDKGVINSTLQSLSITDSVIRLTNNSFGATVALIEILMPYAILAMLSGFGRLNAQLEEAAAMLGANRLKVFTRIILPLSLPGVLTAALLVFVLAISAFVTPRLMGGGRVFVLGTEVFNEATVTLNWPLAAALSVMLLLLFSSIIVIYQRALRSLEA</sequence>
<evidence type="ECO:0000256" key="7">
    <source>
        <dbReference type="ARBA" id="ARBA00023136"/>
    </source>
</evidence>
<evidence type="ECO:0000256" key="1">
    <source>
        <dbReference type="ARBA" id="ARBA00004651"/>
    </source>
</evidence>
<dbReference type="EMBL" id="CP124734">
    <property type="protein sequence ID" value="WHA42709.1"/>
    <property type="molecule type" value="Genomic_DNA"/>
</dbReference>
<dbReference type="CDD" id="cd06261">
    <property type="entry name" value="TM_PBP2"/>
    <property type="match status" value="1"/>
</dbReference>
<evidence type="ECO:0000313" key="10">
    <source>
        <dbReference type="EMBL" id="WHA42709.1"/>
    </source>
</evidence>
<dbReference type="GO" id="GO:0005886">
    <property type="term" value="C:plasma membrane"/>
    <property type="evidence" value="ECO:0007669"/>
    <property type="project" value="UniProtKB-SubCell"/>
</dbReference>
<reference evidence="10" key="1">
    <citation type="submission" date="2023-05" db="EMBL/GenBank/DDBJ databases">
        <title>Complete genome sequence of Agrobacterium larrymoorei CFBP5477.</title>
        <authorList>
            <person name="Yen H.-C."/>
            <person name="Chou L."/>
            <person name="Lin Y.-C."/>
            <person name="Lai E.-M."/>
            <person name="Kuo C.-H."/>
        </authorList>
    </citation>
    <scope>NUCLEOTIDE SEQUENCE</scope>
    <source>
        <strain evidence="10">CFBP5477</strain>
    </source>
</reference>
<feature type="domain" description="ABC transmembrane type-1" evidence="9">
    <location>
        <begin position="80"/>
        <end position="286"/>
    </location>
</feature>
<dbReference type="SUPFAM" id="SSF161098">
    <property type="entry name" value="MetI-like"/>
    <property type="match status" value="1"/>
</dbReference>
<dbReference type="InterPro" id="IPR000515">
    <property type="entry name" value="MetI-like"/>
</dbReference>
<gene>
    <name evidence="10" type="ORF">CFBP5477_015655</name>
</gene>
<feature type="transmembrane region" description="Helical" evidence="8">
    <location>
        <begin position="84"/>
        <end position="106"/>
    </location>
</feature>
<evidence type="ECO:0000256" key="8">
    <source>
        <dbReference type="RuleBase" id="RU363032"/>
    </source>
</evidence>
<keyword evidence="3 8" id="KW-0813">Transport</keyword>
<organism evidence="10 11">
    <name type="scientific">Agrobacterium larrymoorei</name>
    <dbReference type="NCBI Taxonomy" id="160699"/>
    <lineage>
        <taxon>Bacteria</taxon>
        <taxon>Pseudomonadati</taxon>
        <taxon>Pseudomonadota</taxon>
        <taxon>Alphaproteobacteria</taxon>
        <taxon>Hyphomicrobiales</taxon>
        <taxon>Rhizobiaceae</taxon>
        <taxon>Rhizobium/Agrobacterium group</taxon>
        <taxon>Agrobacterium</taxon>
    </lineage>
</organism>
<dbReference type="GO" id="GO:0055085">
    <property type="term" value="P:transmembrane transport"/>
    <property type="evidence" value="ECO:0007669"/>
    <property type="project" value="InterPro"/>
</dbReference>
<feature type="transmembrane region" description="Helical" evidence="8">
    <location>
        <begin position="265"/>
        <end position="286"/>
    </location>
</feature>
<dbReference type="Gene3D" id="1.10.3720.10">
    <property type="entry name" value="MetI-like"/>
    <property type="match status" value="1"/>
</dbReference>